<evidence type="ECO:0000313" key="2">
    <source>
        <dbReference type="Proteomes" id="UP000092445"/>
    </source>
</evidence>
<dbReference type="AlphaFoldDB" id="A0A1A9ZTB6"/>
<accession>A0A1A9ZTB6</accession>
<keyword evidence="2" id="KW-1185">Reference proteome</keyword>
<evidence type="ECO:0000313" key="1">
    <source>
        <dbReference type="EnsemblMetazoa" id="GPAI024258-PA"/>
    </source>
</evidence>
<proteinExistence type="predicted"/>
<dbReference type="PROSITE" id="PS51257">
    <property type="entry name" value="PROKAR_LIPOPROTEIN"/>
    <property type="match status" value="1"/>
</dbReference>
<reference evidence="2" key="1">
    <citation type="submission" date="2014-03" db="EMBL/GenBank/DDBJ databases">
        <authorList>
            <person name="Aksoy S."/>
            <person name="Warren W."/>
            <person name="Wilson R.K."/>
        </authorList>
    </citation>
    <scope>NUCLEOTIDE SEQUENCE [LARGE SCALE GENOMIC DNA]</scope>
    <source>
        <strain evidence="2">IAEA</strain>
    </source>
</reference>
<sequence>MKLKPLCPQNELQNERVLETNVLALYLLIGCLQVSAEAEAEAEALSPPPPPNEVAKDETRKEKLNLHNNVFTIIIAYDHMTSVTIMTVCVTVGSDGCWTNMTPDYFSGSSAIKYAPLGKRDDIFNMTLQ</sequence>
<reference evidence="1" key="2">
    <citation type="submission" date="2020-05" db="UniProtKB">
        <authorList>
            <consortium name="EnsemblMetazoa"/>
        </authorList>
    </citation>
    <scope>IDENTIFICATION</scope>
    <source>
        <strain evidence="1">IAEA</strain>
    </source>
</reference>
<organism evidence="1 2">
    <name type="scientific">Glossina pallidipes</name>
    <name type="common">Tsetse fly</name>
    <dbReference type="NCBI Taxonomy" id="7398"/>
    <lineage>
        <taxon>Eukaryota</taxon>
        <taxon>Metazoa</taxon>
        <taxon>Ecdysozoa</taxon>
        <taxon>Arthropoda</taxon>
        <taxon>Hexapoda</taxon>
        <taxon>Insecta</taxon>
        <taxon>Pterygota</taxon>
        <taxon>Neoptera</taxon>
        <taxon>Endopterygota</taxon>
        <taxon>Diptera</taxon>
        <taxon>Brachycera</taxon>
        <taxon>Muscomorpha</taxon>
        <taxon>Hippoboscoidea</taxon>
        <taxon>Glossinidae</taxon>
        <taxon>Glossina</taxon>
    </lineage>
</organism>
<dbReference type="Proteomes" id="UP000092445">
    <property type="component" value="Unassembled WGS sequence"/>
</dbReference>
<dbReference type="EnsemblMetazoa" id="GPAI024258-RA">
    <property type="protein sequence ID" value="GPAI024258-PA"/>
    <property type="gene ID" value="GPAI024258"/>
</dbReference>
<dbReference type="VEuPathDB" id="VectorBase:GPAI024258"/>
<name>A0A1A9ZTB6_GLOPL</name>
<protein>
    <submittedName>
        <fullName evidence="1">Uncharacterized protein</fullName>
    </submittedName>
</protein>